<proteinExistence type="predicted"/>
<reference evidence="3" key="1">
    <citation type="submission" date="2016-10" db="EMBL/GenBank/DDBJ databases">
        <authorList>
            <person name="Varghese N."/>
            <person name="Submissions S."/>
        </authorList>
    </citation>
    <scope>NUCLEOTIDE SEQUENCE [LARGE SCALE GENOMIC DNA]</scope>
    <source>
        <strain evidence="3">CGMCC 1.10119</strain>
    </source>
</reference>
<keyword evidence="3" id="KW-1185">Reference proteome</keyword>
<gene>
    <name evidence="2" type="ORF">SAMN04487949_3506</name>
</gene>
<feature type="domain" description="DUF8076" evidence="1">
    <location>
        <begin position="7"/>
        <end position="128"/>
    </location>
</feature>
<evidence type="ECO:0000313" key="3">
    <source>
        <dbReference type="Proteomes" id="UP000199451"/>
    </source>
</evidence>
<dbReference type="InterPro" id="IPR058389">
    <property type="entry name" value="DUF8076"/>
</dbReference>
<evidence type="ECO:0000259" key="1">
    <source>
        <dbReference type="Pfam" id="PF26277"/>
    </source>
</evidence>
<sequence>MPEPGQLPGEYNIVVKDEYDLFDHRVPVEEFKGMLQENDVPDEVCVVGLGSVFEDDEEVTELSRLMNRSANNLETRHPLPTIQFATEGSFQRRQRDYELQTETDLYRLSRVFGQQISRRSSGWLTAPF</sequence>
<accession>A0A1G9Z1E0</accession>
<protein>
    <recommendedName>
        <fullName evidence="1">DUF8076 domain-containing protein</fullName>
    </recommendedName>
</protein>
<evidence type="ECO:0000313" key="2">
    <source>
        <dbReference type="EMBL" id="SDN15212.1"/>
    </source>
</evidence>
<name>A0A1G9Z1E0_9EURY</name>
<dbReference type="AlphaFoldDB" id="A0A1G9Z1E0"/>
<dbReference type="OrthoDB" id="319780at2157"/>
<dbReference type="Proteomes" id="UP000199451">
    <property type="component" value="Unassembled WGS sequence"/>
</dbReference>
<organism evidence="2 3">
    <name type="scientific">Halogranum gelatinilyticum</name>
    <dbReference type="NCBI Taxonomy" id="660521"/>
    <lineage>
        <taxon>Archaea</taxon>
        <taxon>Methanobacteriati</taxon>
        <taxon>Methanobacteriota</taxon>
        <taxon>Stenosarchaea group</taxon>
        <taxon>Halobacteria</taxon>
        <taxon>Halobacteriales</taxon>
        <taxon>Haloferacaceae</taxon>
    </lineage>
</organism>
<dbReference type="EMBL" id="FNHL01000006">
    <property type="protein sequence ID" value="SDN15212.1"/>
    <property type="molecule type" value="Genomic_DNA"/>
</dbReference>
<dbReference type="Pfam" id="PF26277">
    <property type="entry name" value="DUF8076"/>
    <property type="match status" value="1"/>
</dbReference>
<dbReference type="STRING" id="660521.SAMN04487949_3506"/>